<reference evidence="2" key="1">
    <citation type="submission" date="2009-03" db="EMBL/GenBank/DDBJ databases">
        <title>Complete genome sequence of Edwardsiella ictaluri 93-146.</title>
        <authorList>
            <person name="Williams M.L."/>
            <person name="Gillaspy A.F."/>
            <person name="Dyer D.W."/>
            <person name="Thune R.L."/>
            <person name="Waldbieser G.C."/>
            <person name="Schuster S.C."/>
            <person name="Gipson J."/>
            <person name="Zaitshik J."/>
            <person name="Landry C."/>
            <person name="Lawrence M.L."/>
        </authorList>
    </citation>
    <scope>NUCLEOTIDE SEQUENCE [LARGE SCALE GENOMIC DNA]</scope>
    <source>
        <strain evidence="2">93-146</strain>
    </source>
</reference>
<reference evidence="1 2" key="2">
    <citation type="journal article" date="2012" name="J. Bacteriol.">
        <title>Genome Sequence of Edwardsiella ictaluri 93-146, a Strain Associated with a Natural Channel Catfish Outbreak of Enteric Septicemia of Catfish.</title>
        <authorList>
            <person name="Williams M.L."/>
            <person name="Gillaspy A.F."/>
            <person name="Dyer D.W."/>
            <person name="Thune R.L."/>
            <person name="Waldbieser G.C."/>
            <person name="Schuster S.C."/>
            <person name="Gipson J."/>
            <person name="Zaitshik J."/>
            <person name="Landry C."/>
            <person name="Banes M.M."/>
            <person name="Lawrence M.L."/>
        </authorList>
    </citation>
    <scope>NUCLEOTIDE SEQUENCE [LARGE SCALE GENOMIC DNA]</scope>
    <source>
        <strain evidence="1 2">93-146</strain>
    </source>
</reference>
<accession>C5BFZ4</accession>
<dbReference type="Proteomes" id="UP000001485">
    <property type="component" value="Chromosome"/>
</dbReference>
<dbReference type="AlphaFoldDB" id="C5BFZ4"/>
<name>C5BFZ4_EDWI9</name>
<gene>
    <name evidence="1" type="ordered locus">NT01EI_2553</name>
</gene>
<protein>
    <submittedName>
        <fullName evidence="1">Uncharacterized protein</fullName>
    </submittedName>
</protein>
<evidence type="ECO:0000313" key="1">
    <source>
        <dbReference type="EMBL" id="ACR69722.1"/>
    </source>
</evidence>
<dbReference type="HOGENOM" id="CLU_2989421_0_0_6"/>
<proteinExistence type="predicted"/>
<evidence type="ECO:0000313" key="2">
    <source>
        <dbReference type="Proteomes" id="UP000001485"/>
    </source>
</evidence>
<organism evidence="1 2">
    <name type="scientific">Edwardsiella ictaluri (strain 93-146)</name>
    <dbReference type="NCBI Taxonomy" id="634503"/>
    <lineage>
        <taxon>Bacteria</taxon>
        <taxon>Pseudomonadati</taxon>
        <taxon>Pseudomonadota</taxon>
        <taxon>Gammaproteobacteria</taxon>
        <taxon>Enterobacterales</taxon>
        <taxon>Hafniaceae</taxon>
        <taxon>Edwardsiella</taxon>
    </lineage>
</organism>
<dbReference type="EMBL" id="CP001600">
    <property type="protein sequence ID" value="ACR69722.1"/>
    <property type="molecule type" value="Genomic_DNA"/>
</dbReference>
<dbReference type="KEGG" id="eic:NT01EI_2553"/>
<sequence>MDGTLNTKGMMTSHAQQSHLKKKLIKKVISWHFLSIMNVMQGIVESRLKIQKAYIYI</sequence>